<evidence type="ECO:0000256" key="8">
    <source>
        <dbReference type="SAM" id="MobiDB-lite"/>
    </source>
</evidence>
<keyword evidence="6" id="KW-1015">Disulfide bond</keyword>
<dbReference type="SMART" id="SM00768">
    <property type="entry name" value="X8"/>
    <property type="match status" value="1"/>
</dbReference>
<evidence type="ECO:0000313" key="12">
    <source>
        <dbReference type="Proteomes" id="UP000655225"/>
    </source>
</evidence>
<evidence type="ECO:0000256" key="5">
    <source>
        <dbReference type="ARBA" id="ARBA00023136"/>
    </source>
</evidence>
<evidence type="ECO:0000259" key="10">
    <source>
        <dbReference type="SMART" id="SM00768"/>
    </source>
</evidence>
<dbReference type="FunFam" id="1.20.58.1040:FF:000001">
    <property type="entry name" value="Glucan endo-1,3-beta-glucosidase 4"/>
    <property type="match status" value="1"/>
</dbReference>
<dbReference type="OrthoDB" id="1930814at2759"/>
<evidence type="ECO:0000256" key="4">
    <source>
        <dbReference type="ARBA" id="ARBA00022729"/>
    </source>
</evidence>
<dbReference type="Gene3D" id="1.20.58.1040">
    <property type="match status" value="1"/>
</dbReference>
<feature type="domain" description="X8" evidence="10">
    <location>
        <begin position="20"/>
        <end position="105"/>
    </location>
</feature>
<feature type="compositionally biased region" description="Low complexity" evidence="8">
    <location>
        <begin position="126"/>
        <end position="144"/>
    </location>
</feature>
<reference evidence="11 12" key="1">
    <citation type="submission" date="2020-04" db="EMBL/GenBank/DDBJ databases">
        <title>Plant Genome Project.</title>
        <authorList>
            <person name="Zhang R.-G."/>
        </authorList>
    </citation>
    <scope>NUCLEOTIDE SEQUENCE [LARGE SCALE GENOMIC DNA]</scope>
    <source>
        <strain evidence="11">YNK0</strain>
        <tissue evidence="11">Leaf</tissue>
    </source>
</reference>
<gene>
    <name evidence="11" type="ORF">HHK36_024230</name>
</gene>
<protein>
    <recommendedName>
        <fullName evidence="10">X8 domain-containing protein</fullName>
    </recommendedName>
</protein>
<comment type="caution">
    <text evidence="11">The sequence shown here is derived from an EMBL/GenBank/DDBJ whole genome shotgun (WGS) entry which is preliminary data.</text>
</comment>
<keyword evidence="7" id="KW-0325">Glycoprotein</keyword>
<evidence type="ECO:0000256" key="2">
    <source>
        <dbReference type="ARBA" id="ARBA00022475"/>
    </source>
</evidence>
<accession>A0A834YMF2</accession>
<dbReference type="InterPro" id="IPR044788">
    <property type="entry name" value="X8_dom_prot"/>
</dbReference>
<dbReference type="GO" id="GO:0005886">
    <property type="term" value="C:plasma membrane"/>
    <property type="evidence" value="ECO:0007669"/>
    <property type="project" value="UniProtKB-SubCell"/>
</dbReference>
<feature type="region of interest" description="Disordered" evidence="8">
    <location>
        <begin position="107"/>
        <end position="144"/>
    </location>
</feature>
<evidence type="ECO:0000256" key="7">
    <source>
        <dbReference type="ARBA" id="ARBA00023180"/>
    </source>
</evidence>
<comment type="subcellular location">
    <subcellularLocation>
        <location evidence="1">Cell membrane</location>
        <topology evidence="1">Lipid-anchor</topology>
        <topology evidence="1">GPI-anchor</topology>
    </subcellularLocation>
</comment>
<keyword evidence="3" id="KW-0449">Lipoprotein</keyword>
<feature type="chain" id="PRO_5032595696" description="X8 domain-containing protein" evidence="9">
    <location>
        <begin position="20"/>
        <end position="193"/>
    </location>
</feature>
<sequence>MAVIALLVLFLAMIDHSSATWCVCRSDVSDTTLQKTLDYACGAGADCTPISQNGACYQPNTVRAHCSYAVNSYFQKKGQATGTCDFASTASATATDPSTGGTCVYPTSASSTGNNTTPTISPPTTPTTTTPPSNTTPSTTPSTGVLGGGIGNGLGPTGTVISTDSGSDRFIHQKNLFSVLLTPLFSGSVLLWG</sequence>
<dbReference type="GO" id="GO:0098552">
    <property type="term" value="C:side of membrane"/>
    <property type="evidence" value="ECO:0007669"/>
    <property type="project" value="UniProtKB-KW"/>
</dbReference>
<feature type="signal peptide" evidence="9">
    <location>
        <begin position="1"/>
        <end position="19"/>
    </location>
</feature>
<dbReference type="AlphaFoldDB" id="A0A834YMF2"/>
<evidence type="ECO:0000256" key="1">
    <source>
        <dbReference type="ARBA" id="ARBA00004609"/>
    </source>
</evidence>
<dbReference type="Proteomes" id="UP000655225">
    <property type="component" value="Unassembled WGS sequence"/>
</dbReference>
<evidence type="ECO:0000313" key="11">
    <source>
        <dbReference type="EMBL" id="KAF8389711.1"/>
    </source>
</evidence>
<dbReference type="PANTHER" id="PTHR31044:SF25">
    <property type="entry name" value="PLASMODESMATA CALLOSE-BINDING PROTEIN 3"/>
    <property type="match status" value="1"/>
</dbReference>
<dbReference type="GO" id="GO:0009506">
    <property type="term" value="C:plasmodesma"/>
    <property type="evidence" value="ECO:0007669"/>
    <property type="project" value="UniProtKB-ARBA"/>
</dbReference>
<feature type="compositionally biased region" description="Low complexity" evidence="8">
    <location>
        <begin position="110"/>
        <end position="119"/>
    </location>
</feature>
<dbReference type="PANTHER" id="PTHR31044">
    <property type="entry name" value="BETA-1,3 GLUCANASE"/>
    <property type="match status" value="1"/>
</dbReference>
<evidence type="ECO:0000256" key="9">
    <source>
        <dbReference type="SAM" id="SignalP"/>
    </source>
</evidence>
<proteinExistence type="predicted"/>
<keyword evidence="2" id="KW-1003">Cell membrane</keyword>
<keyword evidence="4 9" id="KW-0732">Signal</keyword>
<dbReference type="EMBL" id="JABCRI010000018">
    <property type="protein sequence ID" value="KAF8389711.1"/>
    <property type="molecule type" value="Genomic_DNA"/>
</dbReference>
<keyword evidence="5" id="KW-0472">Membrane</keyword>
<evidence type="ECO:0000256" key="3">
    <source>
        <dbReference type="ARBA" id="ARBA00022622"/>
    </source>
</evidence>
<dbReference type="Pfam" id="PF07983">
    <property type="entry name" value="X8"/>
    <property type="match status" value="1"/>
</dbReference>
<dbReference type="InterPro" id="IPR012946">
    <property type="entry name" value="X8"/>
</dbReference>
<dbReference type="OMA" id="SVQAHCS"/>
<keyword evidence="12" id="KW-1185">Reference proteome</keyword>
<organism evidence="11 12">
    <name type="scientific">Tetracentron sinense</name>
    <name type="common">Spur-leaf</name>
    <dbReference type="NCBI Taxonomy" id="13715"/>
    <lineage>
        <taxon>Eukaryota</taxon>
        <taxon>Viridiplantae</taxon>
        <taxon>Streptophyta</taxon>
        <taxon>Embryophyta</taxon>
        <taxon>Tracheophyta</taxon>
        <taxon>Spermatophyta</taxon>
        <taxon>Magnoliopsida</taxon>
        <taxon>Trochodendrales</taxon>
        <taxon>Trochodendraceae</taxon>
        <taxon>Tetracentron</taxon>
    </lineage>
</organism>
<name>A0A834YMF2_TETSI</name>
<evidence type="ECO:0000256" key="6">
    <source>
        <dbReference type="ARBA" id="ARBA00023157"/>
    </source>
</evidence>
<keyword evidence="3" id="KW-0336">GPI-anchor</keyword>